<feature type="compositionally biased region" description="Low complexity" evidence="2">
    <location>
        <begin position="535"/>
        <end position="544"/>
    </location>
</feature>
<feature type="compositionally biased region" description="Low complexity" evidence="2">
    <location>
        <begin position="783"/>
        <end position="794"/>
    </location>
</feature>
<dbReference type="InterPro" id="IPR052072">
    <property type="entry name" value="Vascular_dev_regulator"/>
</dbReference>
<gene>
    <name evidence="4" type="primary">PLEST011574</name>
    <name evidence="4" type="ORF">PLESTB_000436000</name>
</gene>
<feature type="compositionally biased region" description="Gly residues" evidence="2">
    <location>
        <begin position="351"/>
        <end position="360"/>
    </location>
</feature>
<organism evidence="4 5">
    <name type="scientific">Pleodorina starrii</name>
    <dbReference type="NCBI Taxonomy" id="330485"/>
    <lineage>
        <taxon>Eukaryota</taxon>
        <taxon>Viridiplantae</taxon>
        <taxon>Chlorophyta</taxon>
        <taxon>core chlorophytes</taxon>
        <taxon>Chlorophyceae</taxon>
        <taxon>CS clade</taxon>
        <taxon>Chlamydomonadales</taxon>
        <taxon>Volvocaceae</taxon>
        <taxon>Pleodorina</taxon>
    </lineage>
</organism>
<dbReference type="SMART" id="SM01132">
    <property type="entry name" value="DIL"/>
    <property type="match status" value="1"/>
</dbReference>
<comment type="caution">
    <text evidence="4">The sequence shown here is derived from an EMBL/GenBank/DDBJ whole genome shotgun (WGS) entry which is preliminary data.</text>
</comment>
<dbReference type="PROSITE" id="PS51126">
    <property type="entry name" value="DILUTE"/>
    <property type="match status" value="1"/>
</dbReference>
<evidence type="ECO:0000256" key="2">
    <source>
        <dbReference type="SAM" id="MobiDB-lite"/>
    </source>
</evidence>
<evidence type="ECO:0000313" key="4">
    <source>
        <dbReference type="EMBL" id="GLC50823.1"/>
    </source>
</evidence>
<feature type="compositionally biased region" description="Pro residues" evidence="2">
    <location>
        <begin position="763"/>
        <end position="773"/>
    </location>
</feature>
<feature type="compositionally biased region" description="Low complexity" evidence="2">
    <location>
        <begin position="995"/>
        <end position="1010"/>
    </location>
</feature>
<feature type="compositionally biased region" description="Low complexity" evidence="2">
    <location>
        <begin position="186"/>
        <end position="204"/>
    </location>
</feature>
<dbReference type="AlphaFoldDB" id="A0A9W6BEZ9"/>
<feature type="compositionally biased region" description="Low complexity" evidence="2">
    <location>
        <begin position="406"/>
        <end position="419"/>
    </location>
</feature>
<feature type="compositionally biased region" description="Gly residues" evidence="2">
    <location>
        <begin position="205"/>
        <end position="220"/>
    </location>
</feature>
<dbReference type="PANTHER" id="PTHR16027">
    <property type="entry name" value="DILUTE DOMAIN-CONTAINING PROTEIN YPR089W"/>
    <property type="match status" value="1"/>
</dbReference>
<sequence>MASPAAFTLEDSEETDFIAAPELSAAPAPVQVQLAPPGPRPASPTPAYSLAPALSSSLNFTMRDPPKSHVDADLGVGNLAQVSHVLQENQQRIEETEAQLQALMRQHARLVAAGRLLEQQKVLDVLATGPELGYDSGRPIASLLVYRCCLRWGCFTSDSQAASVLDNLSALLLTATDEDAIAARTTAAAQQAKQQQQAQQEEGASGAGADAGGGTPGGGFDADPHHPEGDVGALVEQAAVAAATREVAYWLAVTSVLLALVDPHLPLTAAAMTRGSVDAAAASSHAHAHHIPAPLAAVAVDARASMAAAAQAARAKVQELQKKMGSTFSGMQALGKNLLLRGRRGATGAGAGLGRAGSGGAEAAAGIEGGGGGGGAQEREQPQRQNSGAVPDVEAVGGEAQEQGPHHPVTVPAAPPSTSAGGGGASRSRSPSLGGPDHQPSSPPAAAAAAAATSYSPQAFRQQLDLIVQKTYVQMRDSLKRQVSAVLPGCVQQPPAAPPASPTATATASPGGESPAEQLGVVEGEGRMSGGGAGPAVAHGGEPASGAEGGVTEGGAPDASAASPSPPSSSLQSWHDLIAVLSYHLALLREAHVPRILIRCLFKQTLTFVDVQLFNQLLLRPECCSTSNARYLVAGLQLLQGWITDGQGHGQGQQGGNAGGNGGAGAQPGGGSVAGGVEAVAVGEGQGRGAGGGAGPGPGMVVVGAGEELAVLVDDLRHIRQASHFLMLANKGALRLDDFTAMCPALNVRQLYRLATTFWDDSPMPPPPPPQSPPRTSKRTLSGDAASAAATAAEAEAETAEAVGEGGAEGGGEGKPAAGEEKAQAAPEEEEEEEEEEDAAAAMEAAAAAAVAAAAAAAAADEAGDAAPEAPPPPPEAAAAAAAAASASSAAAAAVSRNVSGEVLEEMKRRHAVANNGGLIVTFLLDEEGGPLIVQGGGGAVARQLLAVVNEPRLHEGLHGGLPPALRGEDCPPAAFAFMLDAANGGGGSGGSGSGSVPAAAATGAGAAGH</sequence>
<accession>A0A9W6BEZ9</accession>
<feature type="region of interest" description="Disordered" evidence="2">
    <location>
        <begin position="987"/>
        <end position="1010"/>
    </location>
</feature>
<feature type="compositionally biased region" description="Acidic residues" evidence="2">
    <location>
        <begin position="827"/>
        <end position="839"/>
    </location>
</feature>
<dbReference type="PANTHER" id="PTHR16027:SF6">
    <property type="entry name" value="DILUTE DOMAIN-CONTAINING PROTEIN"/>
    <property type="match status" value="1"/>
</dbReference>
<feature type="region of interest" description="Disordered" evidence="2">
    <location>
        <begin position="647"/>
        <end position="671"/>
    </location>
</feature>
<proteinExistence type="predicted"/>
<feature type="region of interest" description="Disordered" evidence="2">
    <location>
        <begin position="186"/>
        <end position="229"/>
    </location>
</feature>
<reference evidence="4 5" key="1">
    <citation type="journal article" date="2023" name="Commun. Biol.">
        <title>Reorganization of the ancestral sex-determining regions during the evolution of trioecy in Pleodorina starrii.</title>
        <authorList>
            <person name="Takahashi K."/>
            <person name="Suzuki S."/>
            <person name="Kawai-Toyooka H."/>
            <person name="Yamamoto K."/>
            <person name="Hamaji T."/>
            <person name="Ootsuki R."/>
            <person name="Yamaguchi H."/>
            <person name="Kawachi M."/>
            <person name="Higashiyama T."/>
            <person name="Nozaki H."/>
        </authorList>
    </citation>
    <scope>NUCLEOTIDE SEQUENCE [LARGE SCALE GENOMIC DNA]</scope>
    <source>
        <strain evidence="4 5">NIES-4479</strain>
    </source>
</reference>
<feature type="region of interest" description="Disordered" evidence="2">
    <location>
        <begin position="351"/>
        <end position="450"/>
    </location>
</feature>
<feature type="domain" description="Dilute" evidence="3">
    <location>
        <begin position="453"/>
        <end position="782"/>
    </location>
</feature>
<evidence type="ECO:0000259" key="3">
    <source>
        <dbReference type="PROSITE" id="PS51126"/>
    </source>
</evidence>
<keyword evidence="5" id="KW-1185">Reference proteome</keyword>
<feature type="compositionally biased region" description="Gly residues" evidence="2">
    <location>
        <begin position="367"/>
        <end position="376"/>
    </location>
</feature>
<dbReference type="Pfam" id="PF01843">
    <property type="entry name" value="DIL"/>
    <property type="match status" value="2"/>
</dbReference>
<feature type="coiled-coil region" evidence="1">
    <location>
        <begin position="79"/>
        <end position="113"/>
    </location>
</feature>
<protein>
    <recommendedName>
        <fullName evidence="3">Dilute domain-containing protein</fullName>
    </recommendedName>
</protein>
<feature type="region of interest" description="Disordered" evidence="2">
    <location>
        <begin position="493"/>
        <end position="569"/>
    </location>
</feature>
<name>A0A9W6BEZ9_9CHLO</name>
<dbReference type="InterPro" id="IPR002710">
    <property type="entry name" value="Dilute_dom"/>
</dbReference>
<feature type="region of interest" description="Disordered" evidence="2">
    <location>
        <begin position="759"/>
        <end position="846"/>
    </location>
</feature>
<feature type="compositionally biased region" description="Gly residues" evidence="2">
    <location>
        <begin position="804"/>
        <end position="814"/>
    </location>
</feature>
<feature type="compositionally biased region" description="Low complexity" evidence="2">
    <location>
        <begin position="426"/>
        <end position="436"/>
    </location>
</feature>
<evidence type="ECO:0000313" key="5">
    <source>
        <dbReference type="Proteomes" id="UP001165080"/>
    </source>
</evidence>
<keyword evidence="1" id="KW-0175">Coiled coil</keyword>
<dbReference type="EMBL" id="BRXU01000004">
    <property type="protein sequence ID" value="GLC50823.1"/>
    <property type="molecule type" value="Genomic_DNA"/>
</dbReference>
<evidence type="ECO:0000256" key="1">
    <source>
        <dbReference type="SAM" id="Coils"/>
    </source>
</evidence>
<dbReference type="Proteomes" id="UP001165080">
    <property type="component" value="Unassembled WGS sequence"/>
</dbReference>